<dbReference type="InterPro" id="IPR020097">
    <property type="entry name" value="PsdUridine_synth_TruA_a/b_dom"/>
</dbReference>
<dbReference type="PANTHER" id="PTHR11142">
    <property type="entry name" value="PSEUDOURIDYLATE SYNTHASE"/>
    <property type="match status" value="1"/>
</dbReference>
<dbReference type="HAMAP" id="MF_00171">
    <property type="entry name" value="TruA"/>
    <property type="match status" value="1"/>
</dbReference>
<keyword evidence="3 4" id="KW-0413">Isomerase</keyword>
<dbReference type="EMBL" id="HBIP01021107">
    <property type="protein sequence ID" value="CAE0497514.1"/>
    <property type="molecule type" value="Transcribed_RNA"/>
</dbReference>
<accession>A0A7S3VQ15</accession>
<feature type="region of interest" description="Disordered" evidence="5">
    <location>
        <begin position="43"/>
        <end position="67"/>
    </location>
</feature>
<dbReference type="InterPro" id="IPR020095">
    <property type="entry name" value="PsdUridine_synth_TruA_C"/>
</dbReference>
<evidence type="ECO:0000256" key="3">
    <source>
        <dbReference type="ARBA" id="ARBA00023235"/>
    </source>
</evidence>
<dbReference type="InterPro" id="IPR001406">
    <property type="entry name" value="PsdUridine_synth_TruA"/>
</dbReference>
<comment type="similarity">
    <text evidence="1 4">Belongs to the tRNA pseudouridine synthase TruA family.</text>
</comment>
<evidence type="ECO:0000256" key="2">
    <source>
        <dbReference type="ARBA" id="ARBA00022694"/>
    </source>
</evidence>
<evidence type="ECO:0000256" key="5">
    <source>
        <dbReference type="SAM" id="MobiDB-lite"/>
    </source>
</evidence>
<dbReference type="InterPro" id="IPR020094">
    <property type="entry name" value="TruA/RsuA/RluB/E/F_N"/>
</dbReference>
<dbReference type="InterPro" id="IPR020103">
    <property type="entry name" value="PsdUridine_synth_cat_dom_sf"/>
</dbReference>
<feature type="compositionally biased region" description="Polar residues" evidence="5">
    <location>
        <begin position="43"/>
        <end position="53"/>
    </location>
</feature>
<dbReference type="EC" id="5.4.99.12" evidence="4"/>
<dbReference type="AlphaFoldDB" id="A0A7S3VQ15"/>
<evidence type="ECO:0000256" key="1">
    <source>
        <dbReference type="ARBA" id="ARBA00009375"/>
    </source>
</evidence>
<dbReference type="Pfam" id="PF01416">
    <property type="entry name" value="PseudoU_synth_1"/>
    <property type="match status" value="1"/>
</dbReference>
<dbReference type="Gene3D" id="3.30.70.660">
    <property type="entry name" value="Pseudouridine synthase I, catalytic domain, C-terminal subdomain"/>
    <property type="match status" value="1"/>
</dbReference>
<organism evidence="7">
    <name type="scientific">Dunaliella tertiolecta</name>
    <name type="common">Green alga</name>
    <dbReference type="NCBI Taxonomy" id="3047"/>
    <lineage>
        <taxon>Eukaryota</taxon>
        <taxon>Viridiplantae</taxon>
        <taxon>Chlorophyta</taxon>
        <taxon>core chlorophytes</taxon>
        <taxon>Chlorophyceae</taxon>
        <taxon>CS clade</taxon>
        <taxon>Chlamydomonadales</taxon>
        <taxon>Dunaliellaceae</taxon>
        <taxon>Dunaliella</taxon>
    </lineage>
</organism>
<keyword evidence="2 4" id="KW-0819">tRNA processing</keyword>
<dbReference type="GO" id="GO:0160147">
    <property type="term" value="F:tRNA pseudouridine(38-40) synthase activity"/>
    <property type="evidence" value="ECO:0007669"/>
    <property type="project" value="UniProtKB-EC"/>
</dbReference>
<protein>
    <recommendedName>
        <fullName evidence="4">tRNA pseudouridine synthase</fullName>
        <ecNumber evidence="4">5.4.99.12</ecNumber>
    </recommendedName>
</protein>
<proteinExistence type="inferred from homology"/>
<feature type="region of interest" description="Disordered" evidence="5">
    <location>
        <begin position="433"/>
        <end position="483"/>
    </location>
</feature>
<gene>
    <name evidence="7" type="ORF">DTER00134_LOCUS12587</name>
</gene>
<reference evidence="7" key="1">
    <citation type="submission" date="2021-01" db="EMBL/GenBank/DDBJ databases">
        <authorList>
            <person name="Corre E."/>
            <person name="Pelletier E."/>
            <person name="Niang G."/>
            <person name="Scheremetjew M."/>
            <person name="Finn R."/>
            <person name="Kale V."/>
            <person name="Holt S."/>
            <person name="Cochrane G."/>
            <person name="Meng A."/>
            <person name="Brown T."/>
            <person name="Cohen L."/>
        </authorList>
    </citation>
    <scope>NUCLEOTIDE SEQUENCE</scope>
    <source>
        <strain evidence="7">CCMP1320</strain>
    </source>
</reference>
<sequence>MHTCGKHTLHPASRQHAGVFQPAPHFVLVPPLHQKRISSTCTSNGSIAPSRSVASPEDHFGHGSSRSMRLDRCSIRRGSRVSCAAKRKEYIAGGGDIRELGLGAQELQNYHRLKMTIAYDGGEFAGFQFQPVKVRTVQGELEKAATRLFLGCSRMVGASRTDAGAHANGQVAHFDVHGQRDSLESDLMMFNGFLPPDVKVLDIRYAEPGFDSLNSSIGKTYSYRIITGVPHPMQSRYRWWLFDRYCTQSRGKPLTPQDLHLDVVAMREAAASLLGTHDFTALADTRRAAGLGNLKRKKPYLVAKGIRPKRNSEKNTRTLGELEVIEEQNPVSGGQEVTVTLTGEGFLYHMVRVIVGALVEVGHGRISPAKFAKAVAEANRDAFPEAAPAHGLYLERVWYSESREELLSRCSNMDVRQALVAALAAKEALRRGERGGSGVQALSDDDGDGPPIKGITPTATVEAPTTPQPAAATAPQSSASALQ</sequence>
<dbReference type="GO" id="GO:0003723">
    <property type="term" value="F:RNA binding"/>
    <property type="evidence" value="ECO:0007669"/>
    <property type="project" value="InterPro"/>
</dbReference>
<evidence type="ECO:0000256" key="4">
    <source>
        <dbReference type="RuleBase" id="RU003792"/>
    </source>
</evidence>
<feature type="compositionally biased region" description="Low complexity" evidence="5">
    <location>
        <begin position="456"/>
        <end position="483"/>
    </location>
</feature>
<dbReference type="PANTHER" id="PTHR11142:SF0">
    <property type="entry name" value="TRNA PSEUDOURIDINE SYNTHASE-LIKE 1"/>
    <property type="match status" value="1"/>
</dbReference>
<evidence type="ECO:0000259" key="6">
    <source>
        <dbReference type="Pfam" id="PF01416"/>
    </source>
</evidence>
<evidence type="ECO:0000313" key="7">
    <source>
        <dbReference type="EMBL" id="CAE0497514.1"/>
    </source>
</evidence>
<comment type="catalytic activity">
    <reaction evidence="4">
        <text>uridine(38/39/40) in tRNA = pseudouridine(38/39/40) in tRNA</text>
        <dbReference type="Rhea" id="RHEA:22376"/>
        <dbReference type="Rhea" id="RHEA-COMP:10085"/>
        <dbReference type="Rhea" id="RHEA-COMP:10087"/>
        <dbReference type="ChEBI" id="CHEBI:65314"/>
        <dbReference type="ChEBI" id="CHEBI:65315"/>
        <dbReference type="EC" id="5.4.99.12"/>
    </reaction>
</comment>
<dbReference type="SUPFAM" id="SSF55120">
    <property type="entry name" value="Pseudouridine synthase"/>
    <property type="match status" value="1"/>
</dbReference>
<dbReference type="Gene3D" id="3.30.70.580">
    <property type="entry name" value="Pseudouridine synthase I, catalytic domain, N-terminal subdomain"/>
    <property type="match status" value="1"/>
</dbReference>
<dbReference type="CDD" id="cd02570">
    <property type="entry name" value="PseudoU_synth_EcTruA"/>
    <property type="match status" value="1"/>
</dbReference>
<feature type="domain" description="Pseudouridine synthase I TruA alpha/beta" evidence="6">
    <location>
        <begin position="269"/>
        <end position="399"/>
    </location>
</feature>
<name>A0A7S3VQ15_DUNTE</name>
<dbReference type="GO" id="GO:0031119">
    <property type="term" value="P:tRNA pseudouridine synthesis"/>
    <property type="evidence" value="ECO:0007669"/>
    <property type="project" value="TreeGrafter"/>
</dbReference>